<dbReference type="GO" id="GO:0000166">
    <property type="term" value="F:nucleotide binding"/>
    <property type="evidence" value="ECO:0007669"/>
    <property type="project" value="InterPro"/>
</dbReference>
<feature type="domain" description="HRDC" evidence="10">
    <location>
        <begin position="444"/>
        <end position="524"/>
    </location>
</feature>
<dbReference type="InterPro" id="IPR012337">
    <property type="entry name" value="RNaseH-like_sf"/>
</dbReference>
<dbReference type="PROSITE" id="PS50967">
    <property type="entry name" value="HRDC"/>
    <property type="match status" value="1"/>
</dbReference>
<organism evidence="11 12">
    <name type="scientific">Podila minutissima</name>
    <dbReference type="NCBI Taxonomy" id="64525"/>
    <lineage>
        <taxon>Eukaryota</taxon>
        <taxon>Fungi</taxon>
        <taxon>Fungi incertae sedis</taxon>
        <taxon>Mucoromycota</taxon>
        <taxon>Mortierellomycotina</taxon>
        <taxon>Mortierellomycetes</taxon>
        <taxon>Mortierellales</taxon>
        <taxon>Mortierellaceae</taxon>
        <taxon>Podila</taxon>
    </lineage>
</organism>
<accession>A0A9P5SPB0</accession>
<dbReference type="Pfam" id="PF00570">
    <property type="entry name" value="HRDC"/>
    <property type="match status" value="1"/>
</dbReference>
<dbReference type="InterPro" id="IPR012588">
    <property type="entry name" value="Exosome-assoc_fac_Rrp6_N"/>
</dbReference>
<dbReference type="SUPFAM" id="SSF53098">
    <property type="entry name" value="Ribonuclease H-like"/>
    <property type="match status" value="1"/>
</dbReference>
<gene>
    <name evidence="11" type="primary">RRP6</name>
    <name evidence="11" type="ORF">BG006_003877</name>
</gene>
<evidence type="ECO:0000313" key="12">
    <source>
        <dbReference type="Proteomes" id="UP000696485"/>
    </source>
</evidence>
<evidence type="ECO:0000256" key="4">
    <source>
        <dbReference type="ARBA" id="ARBA00022801"/>
    </source>
</evidence>
<dbReference type="InterPro" id="IPR002562">
    <property type="entry name" value="3'-5'_exonuclease_dom"/>
</dbReference>
<dbReference type="InterPro" id="IPR045092">
    <property type="entry name" value="Rrp6-like"/>
</dbReference>
<sequence length="841" mass="94020">MAKELLADFDTWQTTLFSTLVKATKAANAISAGDVSFYRSLDRSFASNMDDASSASLDMCNSLLGQASNSTAEMISDADDMRDRFDIISDVIDNLLEKVDVAMDEMKAPRKKGTNSTQSAPTVARAKTDKLEYKLLHAQHIVRPQLRFADPVDNSNTPFVRKITEKPNAQVDLTYGSEKTDTPELASQPHPYEYEIKHLEYPSHMFEERPEQLYNPFDSTTAIWVDTVEALKDMCTTLEMQREIAIDLEHHNYRSFQGFVCLMQVSTRDQDFLVDTLELRDSLHLLNQSFTDPNIVKVFHGAESDIIWLQRDFGVYIVNMFDTYHASKLLDLGTHSLAFLLERYANFHADKKYQLADWRIRPLPEEMFKYARADTHFLLYIYDRMRNDLLAKSNPTTHNLLHATLQRSAETALKKHEKEMYDAEEGEGPNGWRNMYTKWNRSLNNQQFTVFKALHAWRDQMARDEDESLRYVLPNHMLFTLAEKMPTESTGVLGCCNPVPPPVRMNASDMAMLIARVKLTVPTTVGGFHKVEIKEPVHVRFDASTGLQPTNENGTEEESGSTEAPVPTVAATQPKGGKVVSAASSGMFGKVSVSGSAPKPLVAPVALFAKRSGMFGDVLVTKPNHAAEDAKAKAQRIMMELSAQPAVAVPVFKEINSVLEVPKEETPAESTKRAEPPTVVEEEAPVAKKSRTDVLVLGSMSKQRARALDEDRAELEVVSISSGTEDDQEEEEAVSTKKSKNKKKKSSLAQSSTPTAATNEIPEAFQPFDYSTVSSVVDETMNANSKRKFKKKVVAPDASESARPFDPYAKLVEDREFKKKDASFSSKPKSGPRSMTFAGKK</sequence>
<dbReference type="GO" id="GO:0071051">
    <property type="term" value="P:poly(A)-dependent snoRNA 3'-end processing"/>
    <property type="evidence" value="ECO:0007669"/>
    <property type="project" value="TreeGrafter"/>
</dbReference>
<dbReference type="GO" id="GO:0005730">
    <property type="term" value="C:nucleolus"/>
    <property type="evidence" value="ECO:0007669"/>
    <property type="project" value="TreeGrafter"/>
</dbReference>
<dbReference type="GO" id="GO:0003727">
    <property type="term" value="F:single-stranded RNA binding"/>
    <property type="evidence" value="ECO:0007669"/>
    <property type="project" value="TreeGrafter"/>
</dbReference>
<dbReference type="Gene3D" id="3.30.420.10">
    <property type="entry name" value="Ribonuclease H-like superfamily/Ribonuclease H"/>
    <property type="match status" value="1"/>
</dbReference>
<feature type="compositionally biased region" description="Basic and acidic residues" evidence="9">
    <location>
        <begin position="662"/>
        <end position="675"/>
    </location>
</feature>
<dbReference type="SMART" id="SM00474">
    <property type="entry name" value="35EXOc"/>
    <property type="match status" value="1"/>
</dbReference>
<dbReference type="Proteomes" id="UP000696485">
    <property type="component" value="Unassembled WGS sequence"/>
</dbReference>
<feature type="compositionally biased region" description="Acidic residues" evidence="9">
    <location>
        <begin position="724"/>
        <end position="733"/>
    </location>
</feature>
<dbReference type="InterPro" id="IPR002121">
    <property type="entry name" value="HRDC_dom"/>
</dbReference>
<keyword evidence="4" id="KW-0378">Hydrolase</keyword>
<dbReference type="InterPro" id="IPR044876">
    <property type="entry name" value="HRDC_dom_sf"/>
</dbReference>
<evidence type="ECO:0000259" key="10">
    <source>
        <dbReference type="PROSITE" id="PS50967"/>
    </source>
</evidence>
<dbReference type="GO" id="GO:0071044">
    <property type="term" value="P:histone mRNA catabolic process"/>
    <property type="evidence" value="ECO:0007669"/>
    <property type="project" value="TreeGrafter"/>
</dbReference>
<dbReference type="InterPro" id="IPR049559">
    <property type="entry name" value="Rrp6p-like_exo"/>
</dbReference>
<evidence type="ECO:0000313" key="11">
    <source>
        <dbReference type="EMBL" id="KAF9333240.1"/>
    </source>
</evidence>
<evidence type="ECO:0000256" key="7">
    <source>
        <dbReference type="ARBA" id="ARBA00023242"/>
    </source>
</evidence>
<dbReference type="FunFam" id="3.30.420.10:FF:000059">
    <property type="entry name" value="Exosome complex exonuclease Rrp6"/>
    <property type="match status" value="1"/>
</dbReference>
<keyword evidence="6" id="KW-0269">Exonuclease</keyword>
<dbReference type="InterPro" id="IPR036397">
    <property type="entry name" value="RNaseH_sf"/>
</dbReference>
<feature type="region of interest" description="Disordered" evidence="9">
    <location>
        <begin position="662"/>
        <end position="687"/>
    </location>
</feature>
<proteinExistence type="inferred from homology"/>
<dbReference type="GO" id="GO:0071040">
    <property type="term" value="P:nuclear polyadenylation-dependent antisense transcript catabolic process"/>
    <property type="evidence" value="ECO:0007669"/>
    <property type="project" value="TreeGrafter"/>
</dbReference>
<dbReference type="GO" id="GO:0071039">
    <property type="term" value="P:nuclear polyadenylation-dependent CUT catabolic process"/>
    <property type="evidence" value="ECO:0007669"/>
    <property type="project" value="TreeGrafter"/>
</dbReference>
<reference evidence="11" key="1">
    <citation type="journal article" date="2020" name="Fungal Divers.">
        <title>Resolving the Mortierellaceae phylogeny through synthesis of multi-gene phylogenetics and phylogenomics.</title>
        <authorList>
            <person name="Vandepol N."/>
            <person name="Liber J."/>
            <person name="Desiro A."/>
            <person name="Na H."/>
            <person name="Kennedy M."/>
            <person name="Barry K."/>
            <person name="Grigoriev I.V."/>
            <person name="Miller A.N."/>
            <person name="O'Donnell K."/>
            <person name="Stajich J.E."/>
            <person name="Bonito G."/>
        </authorList>
    </citation>
    <scope>NUCLEOTIDE SEQUENCE</scope>
    <source>
        <strain evidence="11">NVP1</strain>
    </source>
</reference>
<dbReference type="GO" id="GO:0071035">
    <property type="term" value="P:nuclear polyadenylation-dependent rRNA catabolic process"/>
    <property type="evidence" value="ECO:0007669"/>
    <property type="project" value="TreeGrafter"/>
</dbReference>
<protein>
    <submittedName>
        <fullName evidence="11">Exosome nuclease subunit</fullName>
    </submittedName>
</protein>
<name>A0A9P5SPB0_9FUNG</name>
<dbReference type="GO" id="GO:0071038">
    <property type="term" value="P:TRAMP-dependent tRNA surveillance pathway"/>
    <property type="evidence" value="ECO:0007669"/>
    <property type="project" value="TreeGrafter"/>
</dbReference>
<feature type="region of interest" description="Disordered" evidence="9">
    <location>
        <begin position="542"/>
        <end position="575"/>
    </location>
</feature>
<dbReference type="FunFam" id="1.10.150.80:FF:000001">
    <property type="entry name" value="Putative exosome component 10"/>
    <property type="match status" value="1"/>
</dbReference>
<feature type="compositionally biased region" description="Basic residues" evidence="9">
    <location>
        <begin position="737"/>
        <end position="746"/>
    </location>
</feature>
<dbReference type="GO" id="GO:0000467">
    <property type="term" value="P:exonucleolytic trimming to generate mature 3'-end of 5.8S rRNA from tricistronic rRNA transcript (SSU-rRNA, 5.8S rRNA, LSU-rRNA)"/>
    <property type="evidence" value="ECO:0007669"/>
    <property type="project" value="InterPro"/>
</dbReference>
<dbReference type="GO" id="GO:0000175">
    <property type="term" value="F:3'-5'-RNA exonuclease activity"/>
    <property type="evidence" value="ECO:0007669"/>
    <property type="project" value="InterPro"/>
</dbReference>
<dbReference type="GO" id="GO:0071036">
    <property type="term" value="P:nuclear polyadenylation-dependent snoRNA catabolic process"/>
    <property type="evidence" value="ECO:0007669"/>
    <property type="project" value="TreeGrafter"/>
</dbReference>
<feature type="region of interest" description="Disordered" evidence="9">
    <location>
        <begin position="718"/>
        <end position="769"/>
    </location>
</feature>
<evidence type="ECO:0000256" key="9">
    <source>
        <dbReference type="SAM" id="MobiDB-lite"/>
    </source>
</evidence>
<dbReference type="GO" id="GO:0071037">
    <property type="term" value="P:nuclear polyadenylation-dependent snRNA catabolic process"/>
    <property type="evidence" value="ECO:0007669"/>
    <property type="project" value="TreeGrafter"/>
</dbReference>
<dbReference type="InterPro" id="IPR010997">
    <property type="entry name" value="HRDC-like_sf"/>
</dbReference>
<dbReference type="Pfam" id="PF08066">
    <property type="entry name" value="PMC2NT"/>
    <property type="match status" value="1"/>
</dbReference>
<feature type="compositionally biased region" description="Basic and acidic residues" evidence="9">
    <location>
        <begin position="811"/>
        <end position="822"/>
    </location>
</feature>
<comment type="subcellular location">
    <subcellularLocation>
        <location evidence="1">Nucleus</location>
    </subcellularLocation>
</comment>
<keyword evidence="2" id="KW-0698">rRNA processing</keyword>
<keyword evidence="12" id="KW-1185">Reference proteome</keyword>
<evidence type="ECO:0000256" key="6">
    <source>
        <dbReference type="ARBA" id="ARBA00022839"/>
    </source>
</evidence>
<evidence type="ECO:0000256" key="8">
    <source>
        <dbReference type="ARBA" id="ARBA00043957"/>
    </source>
</evidence>
<keyword evidence="3" id="KW-0540">Nuclease</keyword>
<keyword evidence="7" id="KW-0539">Nucleus</keyword>
<dbReference type="SUPFAM" id="SSF47819">
    <property type="entry name" value="HRDC-like"/>
    <property type="match status" value="1"/>
</dbReference>
<keyword evidence="5" id="KW-0271">Exosome</keyword>
<comment type="caution">
    <text evidence="11">The sequence shown here is derived from an EMBL/GenBank/DDBJ whole genome shotgun (WGS) entry which is preliminary data.</text>
</comment>
<comment type="similarity">
    <text evidence="8">Belongs to the exosome component 10/RRP6 family.</text>
</comment>
<evidence type="ECO:0000256" key="5">
    <source>
        <dbReference type="ARBA" id="ARBA00022835"/>
    </source>
</evidence>
<dbReference type="CDD" id="cd06147">
    <property type="entry name" value="Rrp6p_like_exo"/>
    <property type="match status" value="1"/>
</dbReference>
<evidence type="ECO:0000256" key="2">
    <source>
        <dbReference type="ARBA" id="ARBA00022552"/>
    </source>
</evidence>
<dbReference type="EMBL" id="JAAAUY010000214">
    <property type="protein sequence ID" value="KAF9333240.1"/>
    <property type="molecule type" value="Genomic_DNA"/>
</dbReference>
<dbReference type="Gene3D" id="1.10.150.80">
    <property type="entry name" value="HRDC domain"/>
    <property type="match status" value="1"/>
</dbReference>
<feature type="region of interest" description="Disordered" evidence="9">
    <location>
        <begin position="781"/>
        <end position="841"/>
    </location>
</feature>
<dbReference type="SMART" id="SM00341">
    <property type="entry name" value="HRDC"/>
    <property type="match status" value="1"/>
</dbReference>
<dbReference type="PANTHER" id="PTHR12124:SF47">
    <property type="entry name" value="EXOSOME COMPONENT 10"/>
    <property type="match status" value="1"/>
</dbReference>
<dbReference type="GO" id="GO:0000176">
    <property type="term" value="C:nuclear exosome (RNase complex)"/>
    <property type="evidence" value="ECO:0007669"/>
    <property type="project" value="InterPro"/>
</dbReference>
<dbReference type="PANTHER" id="PTHR12124">
    <property type="entry name" value="POLYMYOSITIS/SCLERODERMA AUTOANTIGEN-RELATED"/>
    <property type="match status" value="1"/>
</dbReference>
<evidence type="ECO:0000256" key="3">
    <source>
        <dbReference type="ARBA" id="ARBA00022722"/>
    </source>
</evidence>
<dbReference type="AlphaFoldDB" id="A0A9P5SPB0"/>
<evidence type="ECO:0000256" key="1">
    <source>
        <dbReference type="ARBA" id="ARBA00004123"/>
    </source>
</evidence>
<dbReference type="Pfam" id="PF01612">
    <property type="entry name" value="DNA_pol_A_exo1"/>
    <property type="match status" value="1"/>
</dbReference>